<proteinExistence type="inferred from homology"/>
<comment type="subcellular location">
    <subcellularLocation>
        <location evidence="1">Mitochondrion</location>
    </subcellularLocation>
</comment>
<dbReference type="GO" id="GO:0051536">
    <property type="term" value="F:iron-sulfur cluster binding"/>
    <property type="evidence" value="ECO:0007669"/>
    <property type="project" value="UniProtKB-KW"/>
</dbReference>
<accession>A0A3M7S2J4</accession>
<dbReference type="FunFam" id="3.30.300.130:FF:000001">
    <property type="entry name" value="NFU1 iron-sulfur cluster scaffold"/>
    <property type="match status" value="1"/>
</dbReference>
<evidence type="ECO:0000313" key="11">
    <source>
        <dbReference type="Proteomes" id="UP000276133"/>
    </source>
</evidence>
<evidence type="ECO:0000256" key="8">
    <source>
        <dbReference type="ARBA" id="ARBA00023128"/>
    </source>
</evidence>
<comment type="caution">
    <text evidence="10">The sequence shown here is derived from an EMBL/GenBank/DDBJ whole genome shotgun (WGS) entry which is preliminary data.</text>
</comment>
<reference evidence="10 11" key="1">
    <citation type="journal article" date="2018" name="Sci. Rep.">
        <title>Genomic signatures of local adaptation to the degree of environmental predictability in rotifers.</title>
        <authorList>
            <person name="Franch-Gras L."/>
            <person name="Hahn C."/>
            <person name="Garcia-Roger E.M."/>
            <person name="Carmona M.J."/>
            <person name="Serra M."/>
            <person name="Gomez A."/>
        </authorList>
    </citation>
    <scope>NUCLEOTIDE SEQUENCE [LARGE SCALE GENOMIC DNA]</scope>
    <source>
        <strain evidence="10">HYR1</strain>
    </source>
</reference>
<dbReference type="InterPro" id="IPR001075">
    <property type="entry name" value="NIF_FeS_clus_asmbl_NifU_C"/>
</dbReference>
<dbReference type="PANTHER" id="PTHR11178:SF1">
    <property type="entry name" value="NFU1 IRON-SULFUR CLUSTER SCAFFOLD HOMOLOG, MITOCHONDRIAL"/>
    <property type="match status" value="1"/>
</dbReference>
<keyword evidence="5" id="KW-0809">Transit peptide</keyword>
<organism evidence="10 11">
    <name type="scientific">Brachionus plicatilis</name>
    <name type="common">Marine rotifer</name>
    <name type="synonym">Brachionus muelleri</name>
    <dbReference type="NCBI Taxonomy" id="10195"/>
    <lineage>
        <taxon>Eukaryota</taxon>
        <taxon>Metazoa</taxon>
        <taxon>Spiralia</taxon>
        <taxon>Gnathifera</taxon>
        <taxon>Rotifera</taxon>
        <taxon>Eurotatoria</taxon>
        <taxon>Monogononta</taxon>
        <taxon>Pseudotrocha</taxon>
        <taxon>Ploima</taxon>
        <taxon>Brachionidae</taxon>
        <taxon>Brachionus</taxon>
    </lineage>
</organism>
<keyword evidence="11" id="KW-1185">Reference proteome</keyword>
<evidence type="ECO:0000256" key="4">
    <source>
        <dbReference type="ARBA" id="ARBA00022723"/>
    </source>
</evidence>
<evidence type="ECO:0000256" key="3">
    <source>
        <dbReference type="ARBA" id="ARBA00018782"/>
    </source>
</evidence>
<feature type="domain" description="Scaffold protein Nfu/NifU N-terminal" evidence="9">
    <location>
        <begin position="35"/>
        <end position="124"/>
    </location>
</feature>
<evidence type="ECO:0000259" key="9">
    <source>
        <dbReference type="SMART" id="SM00932"/>
    </source>
</evidence>
<dbReference type="GO" id="GO:0005506">
    <property type="term" value="F:iron ion binding"/>
    <property type="evidence" value="ECO:0007669"/>
    <property type="project" value="InterPro"/>
</dbReference>
<dbReference type="SUPFAM" id="SSF117916">
    <property type="entry name" value="Fe-S cluster assembly (FSCA) domain-like"/>
    <property type="match status" value="1"/>
</dbReference>
<gene>
    <name evidence="10" type="ORF">BpHYR1_011587</name>
</gene>
<name>A0A3M7S2J4_BRAPC</name>
<dbReference type="SMART" id="SM00932">
    <property type="entry name" value="Nfu_N"/>
    <property type="match status" value="1"/>
</dbReference>
<dbReference type="InterPro" id="IPR036498">
    <property type="entry name" value="Nfu/NifU_N_sf"/>
</dbReference>
<dbReference type="Gene3D" id="3.30.300.130">
    <property type="entry name" value="Fe-S cluster assembly (FSCA)"/>
    <property type="match status" value="1"/>
</dbReference>
<dbReference type="Proteomes" id="UP000276133">
    <property type="component" value="Unassembled WGS sequence"/>
</dbReference>
<dbReference type="OrthoDB" id="565552at2759"/>
<dbReference type="FunFam" id="3.30.1370.70:FF:000002">
    <property type="entry name" value="NFU1 iron-sulfur cluster scaffold homolog, mitochondrial"/>
    <property type="match status" value="1"/>
</dbReference>
<dbReference type="InterPro" id="IPR035433">
    <property type="entry name" value="NFU1-like"/>
</dbReference>
<dbReference type="PIRSF" id="PIRSF036773">
    <property type="entry name" value="HIRIP5"/>
    <property type="match status" value="1"/>
</dbReference>
<keyword evidence="6" id="KW-0408">Iron</keyword>
<dbReference type="GO" id="GO:0005739">
    <property type="term" value="C:mitochondrion"/>
    <property type="evidence" value="ECO:0007669"/>
    <property type="project" value="UniProtKB-SubCell"/>
</dbReference>
<comment type="similarity">
    <text evidence="2">Belongs to the NifU family.</text>
</comment>
<keyword evidence="8" id="KW-0496">Mitochondrion</keyword>
<keyword evidence="4" id="KW-0479">Metal-binding</keyword>
<evidence type="ECO:0000256" key="7">
    <source>
        <dbReference type="ARBA" id="ARBA00023014"/>
    </source>
</evidence>
<evidence type="ECO:0000313" key="10">
    <source>
        <dbReference type="EMBL" id="RNA30036.1"/>
    </source>
</evidence>
<evidence type="ECO:0000256" key="1">
    <source>
        <dbReference type="ARBA" id="ARBA00004173"/>
    </source>
</evidence>
<evidence type="ECO:0000256" key="6">
    <source>
        <dbReference type="ARBA" id="ARBA00023004"/>
    </source>
</evidence>
<dbReference type="InterPro" id="IPR034904">
    <property type="entry name" value="FSCA_dom_sf"/>
</dbReference>
<sequence length="262" mass="30039">MNRLFAMGSRMTQQFLKNKESYKNLQFQSLRNAFIQTQDTPNPNSLKFLPNEKVLDEGKTRYFPTRDSAKVSPLARELFRIEGVKSVMLGSDFITVTKEDDDVLDWKSLRPEVFAIIMDHFAMNLPIINEELDKMVNDDGQTESDHMPTDENLNEEDRQTVELIKELLDTRIRPTVQEDGGDVVFVGYEDGIVKLKLQGSCSSCPSSIVTLKSGIQNMLQFYIPEIQGVEEAKTEVDEIAEKEFQEMEKKIEQKNDTDKPSQ</sequence>
<dbReference type="InterPro" id="IPR014824">
    <property type="entry name" value="Nfu/NifU_N"/>
</dbReference>
<dbReference type="AlphaFoldDB" id="A0A3M7S2J4"/>
<keyword evidence="7" id="KW-0411">Iron-sulfur</keyword>
<dbReference type="Pfam" id="PF01106">
    <property type="entry name" value="NifU"/>
    <property type="match status" value="1"/>
</dbReference>
<dbReference type="Gene3D" id="3.30.1370.70">
    <property type="entry name" value="Scaffold protein Nfu/NifU, N-terminal domain"/>
    <property type="match status" value="1"/>
</dbReference>
<evidence type="ECO:0000256" key="2">
    <source>
        <dbReference type="ARBA" id="ARBA00006420"/>
    </source>
</evidence>
<dbReference type="PANTHER" id="PTHR11178">
    <property type="entry name" value="IRON-SULFUR CLUSTER SCAFFOLD PROTEIN NFU-RELATED"/>
    <property type="match status" value="1"/>
</dbReference>
<evidence type="ECO:0000256" key="5">
    <source>
        <dbReference type="ARBA" id="ARBA00022946"/>
    </source>
</evidence>
<dbReference type="SUPFAM" id="SSF110836">
    <property type="entry name" value="Hypothetical protein SAV1430"/>
    <property type="match status" value="1"/>
</dbReference>
<dbReference type="Pfam" id="PF08712">
    <property type="entry name" value="Nfu_N"/>
    <property type="match status" value="1"/>
</dbReference>
<dbReference type="EMBL" id="REGN01002135">
    <property type="protein sequence ID" value="RNA30036.1"/>
    <property type="molecule type" value="Genomic_DNA"/>
</dbReference>
<protein>
    <recommendedName>
        <fullName evidence="3">NFU1 iron-sulfur cluster scaffold homolog, mitochondrial</fullName>
    </recommendedName>
</protein>
<dbReference type="STRING" id="10195.A0A3M7S2J4"/>
<dbReference type="GO" id="GO:0016226">
    <property type="term" value="P:iron-sulfur cluster assembly"/>
    <property type="evidence" value="ECO:0007669"/>
    <property type="project" value="InterPro"/>
</dbReference>